<dbReference type="AlphaFoldDB" id="Q2VNL3"/>
<dbReference type="EMBL" id="CT005238">
    <property type="protein sequence ID" value="CAJ01619.1"/>
    <property type="molecule type" value="Genomic_DNA"/>
</dbReference>
<organism evidence="1">
    <name type="scientific">Methylocapsa acidiphila</name>
    <dbReference type="NCBI Taxonomy" id="133552"/>
    <lineage>
        <taxon>Bacteria</taxon>
        <taxon>Pseudomonadati</taxon>
        <taxon>Pseudomonadota</taxon>
        <taxon>Alphaproteobacteria</taxon>
        <taxon>Hyphomicrobiales</taxon>
        <taxon>Beijerinckiaceae</taxon>
        <taxon>Methylocapsa</taxon>
    </lineage>
</organism>
<gene>
    <name evidence="1" type="ORF">orf62</name>
</gene>
<proteinExistence type="predicted"/>
<name>Q2VNL3_METAI</name>
<sequence length="60" mass="6958">MAHRVFQLRRYRTESAARSDLTIGNSGSNFVASRCWTKGWIAGLDHRDLHPNFPLRREAM</sequence>
<protein>
    <submittedName>
        <fullName evidence="1">Uncharacterized protein</fullName>
    </submittedName>
</protein>
<accession>Q2VNL3</accession>
<evidence type="ECO:0000313" key="1">
    <source>
        <dbReference type="EMBL" id="CAJ01619.1"/>
    </source>
</evidence>
<reference evidence="1" key="1">
    <citation type="submission" date="2005-06" db="EMBL/GenBank/DDBJ databases">
        <title>First Genome Data from Uncultured Upland Soil Cluster a Methanotrophs Provide Further Evidence for a Close Phylogenetic Relationship to Methylocapsa acidiphila B2 and High-Affinity Methanotrophy Based on pMMO.</title>
        <authorList>
            <person name="Ricke P."/>
            <person name="Kube M."/>
            <person name="Nakagawa S."/>
            <person name="Erkel C."/>
            <person name="Reinhardt R."/>
            <person name="Liesack W."/>
        </authorList>
    </citation>
    <scope>NUCLEOTIDE SEQUENCE</scope>
</reference>